<accession>A0A5B8YCL9</accession>
<name>A0A4Y6PWJ9_PERCE</name>
<dbReference type="EMBL" id="CP041186">
    <property type="protein sequence ID" value="QDG52704.1"/>
    <property type="molecule type" value="Genomic_DNA"/>
</dbReference>
<dbReference type="AlphaFoldDB" id="A0A4Y6PWJ9"/>
<dbReference type="Proteomes" id="UP000315995">
    <property type="component" value="Chromosome"/>
</dbReference>
<dbReference type="Gene3D" id="2.50.20.10">
    <property type="entry name" value="Lipoprotein localisation LolA/LolB/LppX"/>
    <property type="match status" value="1"/>
</dbReference>
<feature type="region of interest" description="Disordered" evidence="1">
    <location>
        <begin position="156"/>
        <end position="178"/>
    </location>
</feature>
<protein>
    <submittedName>
        <fullName evidence="2">DUF4292 domain-containing protein</fullName>
    </submittedName>
</protein>
<evidence type="ECO:0000313" key="2">
    <source>
        <dbReference type="EMBL" id="QDG52704.1"/>
    </source>
</evidence>
<keyword evidence="3" id="KW-1185">Reference proteome</keyword>
<reference evidence="2 3" key="1">
    <citation type="submission" date="2019-06" db="EMBL/GenBank/DDBJ databases">
        <title>Persicimonas caeni gen. nov., sp. nov., a predatory bacterium isolated from solar saltern.</title>
        <authorList>
            <person name="Wang S."/>
        </authorList>
    </citation>
    <scope>NUCLEOTIDE SEQUENCE [LARGE SCALE GENOMIC DNA]</scope>
    <source>
        <strain evidence="2 3">YN101</strain>
    </source>
</reference>
<evidence type="ECO:0000313" key="3">
    <source>
        <dbReference type="Proteomes" id="UP000315995"/>
    </source>
</evidence>
<accession>A0A4Y6PWJ9</accession>
<evidence type="ECO:0000256" key="1">
    <source>
        <dbReference type="SAM" id="MobiDB-lite"/>
    </source>
</evidence>
<proteinExistence type="predicted"/>
<dbReference type="OrthoDB" id="5506616at2"/>
<sequence length="450" mass="50681">MRRVERGEVAREHVGVVVKKSEPRVVRLQARVVRLQPQRVVVVLHPHTHRALEPRAVVLGDGLGCGAERHRQAKTGDELRDGVRLHRFAVFLLLEKQGSVFEKQGFVSVKQGVAFWRPHPTRAVRRASHLPPGGRDFLARIDRVAFRRGIPSPVGKVPSAQFSTRRMGGAKNPNFPQKPRMKPLNLITLLALLFVLPLGPASCTKDIPPPDNALEEPQALREAIDTRLTQIEDARFKEVVLDYFGDGERVKVRQLILAKRPDMLRVQTRVPGTDEIMSLLVTDGEQFAMHKRETNEYFTGEPTPANISRLLPVDLSAQDVVRVLFGGAPWDRFERGTGEPTLEWNRETGRYVYSRALPGGGSLSMQVRPKDYAVTSVTEKNAKGKLTYKYTTEDWKRFGNIALPAYRRFVWPARDLDFSLDVGETQVDQNLQDALFQLPPPPGSNVIEVQ</sequence>
<organism evidence="2 3">
    <name type="scientific">Persicimonas caeni</name>
    <dbReference type="NCBI Taxonomy" id="2292766"/>
    <lineage>
        <taxon>Bacteria</taxon>
        <taxon>Deltaproteobacteria</taxon>
        <taxon>Bradymonadales</taxon>
        <taxon>Bradymonadaceae</taxon>
        <taxon>Persicimonas</taxon>
    </lineage>
</organism>
<gene>
    <name evidence="2" type="ORF">FIV42_18755</name>
</gene>